<evidence type="ECO:0000313" key="2">
    <source>
        <dbReference type="EMBL" id="CAL1534662.1"/>
    </source>
</evidence>
<feature type="transmembrane region" description="Helical" evidence="1">
    <location>
        <begin position="21"/>
        <end position="43"/>
    </location>
</feature>
<evidence type="ECO:0008006" key="4">
    <source>
        <dbReference type="Google" id="ProtNLM"/>
    </source>
</evidence>
<evidence type="ECO:0000256" key="1">
    <source>
        <dbReference type="SAM" id="Phobius"/>
    </source>
</evidence>
<gene>
    <name evidence="2" type="ORF">GSLYS_00008622001</name>
</gene>
<protein>
    <recommendedName>
        <fullName evidence="4">Monocarboxylate transporter</fullName>
    </recommendedName>
</protein>
<evidence type="ECO:0000313" key="3">
    <source>
        <dbReference type="Proteomes" id="UP001497497"/>
    </source>
</evidence>
<dbReference type="EMBL" id="CAXITT010000178">
    <property type="protein sequence ID" value="CAL1534662.1"/>
    <property type="molecule type" value="Genomic_DNA"/>
</dbReference>
<dbReference type="PANTHER" id="PTHR11360">
    <property type="entry name" value="MONOCARBOXYLATE TRANSPORTER"/>
    <property type="match status" value="1"/>
</dbReference>
<dbReference type="Gene3D" id="1.20.1250.20">
    <property type="entry name" value="MFS general substrate transporter like domains"/>
    <property type="match status" value="1"/>
</dbReference>
<dbReference type="AlphaFoldDB" id="A0AAV2HMJ6"/>
<dbReference type="InterPro" id="IPR036259">
    <property type="entry name" value="MFS_trans_sf"/>
</dbReference>
<dbReference type="SUPFAM" id="SSF103473">
    <property type="entry name" value="MFS general substrate transporter"/>
    <property type="match status" value="1"/>
</dbReference>
<keyword evidence="3" id="KW-1185">Reference proteome</keyword>
<name>A0AAV2HMJ6_LYMST</name>
<organism evidence="2 3">
    <name type="scientific">Lymnaea stagnalis</name>
    <name type="common">Great pond snail</name>
    <name type="synonym">Helix stagnalis</name>
    <dbReference type="NCBI Taxonomy" id="6523"/>
    <lineage>
        <taxon>Eukaryota</taxon>
        <taxon>Metazoa</taxon>
        <taxon>Spiralia</taxon>
        <taxon>Lophotrochozoa</taxon>
        <taxon>Mollusca</taxon>
        <taxon>Gastropoda</taxon>
        <taxon>Heterobranchia</taxon>
        <taxon>Euthyneura</taxon>
        <taxon>Panpulmonata</taxon>
        <taxon>Hygrophila</taxon>
        <taxon>Lymnaeoidea</taxon>
        <taxon>Lymnaeidae</taxon>
        <taxon>Lymnaea</taxon>
    </lineage>
</organism>
<dbReference type="InterPro" id="IPR050327">
    <property type="entry name" value="Proton-linked_MCT"/>
</dbReference>
<feature type="non-terminal residue" evidence="2">
    <location>
        <position position="1"/>
    </location>
</feature>
<sequence>AAGSIVIPVVSMLAKFFKERLSLAMSISSSGFCVASITAPAFIRDLNNEYGFRGTYLILAGVELHMLVAGLLLRPLSSYR</sequence>
<keyword evidence="1" id="KW-1133">Transmembrane helix</keyword>
<dbReference type="Proteomes" id="UP001497497">
    <property type="component" value="Unassembled WGS sequence"/>
</dbReference>
<keyword evidence="1" id="KW-0812">Transmembrane</keyword>
<feature type="transmembrane region" description="Helical" evidence="1">
    <location>
        <begin position="55"/>
        <end position="73"/>
    </location>
</feature>
<comment type="caution">
    <text evidence="2">The sequence shown here is derived from an EMBL/GenBank/DDBJ whole genome shotgun (WGS) entry which is preliminary data.</text>
</comment>
<dbReference type="PANTHER" id="PTHR11360:SF284">
    <property type="entry name" value="EG:103B4.3 PROTEIN-RELATED"/>
    <property type="match status" value="1"/>
</dbReference>
<reference evidence="2 3" key="1">
    <citation type="submission" date="2024-04" db="EMBL/GenBank/DDBJ databases">
        <authorList>
            <consortium name="Genoscope - CEA"/>
            <person name="William W."/>
        </authorList>
    </citation>
    <scope>NUCLEOTIDE SEQUENCE [LARGE SCALE GENOMIC DNA]</scope>
</reference>
<keyword evidence="1" id="KW-0472">Membrane</keyword>
<accession>A0AAV2HMJ6</accession>
<proteinExistence type="predicted"/>